<evidence type="ECO:0000256" key="4">
    <source>
        <dbReference type="ARBA" id="ARBA00023163"/>
    </source>
</evidence>
<evidence type="ECO:0000313" key="8">
    <source>
        <dbReference type="Proteomes" id="UP001153678"/>
    </source>
</evidence>
<feature type="region of interest" description="Disordered" evidence="6">
    <location>
        <begin position="345"/>
        <end position="369"/>
    </location>
</feature>
<evidence type="ECO:0000256" key="6">
    <source>
        <dbReference type="SAM" id="MobiDB-lite"/>
    </source>
</evidence>
<accession>A0A9W4WIY8</accession>
<dbReference type="PANTHER" id="PTHR13556">
    <property type="entry name" value="TRANSCRIPTIONAL ADAPTER 3-RELATED"/>
    <property type="match status" value="1"/>
</dbReference>
<reference evidence="7" key="1">
    <citation type="submission" date="2022-08" db="EMBL/GenBank/DDBJ databases">
        <authorList>
            <person name="Kallberg Y."/>
            <person name="Tangrot J."/>
            <person name="Rosling A."/>
        </authorList>
    </citation>
    <scope>NUCLEOTIDE SEQUENCE</scope>
    <source>
        <strain evidence="7">Wild A</strain>
    </source>
</reference>
<dbReference type="InterPro" id="IPR019340">
    <property type="entry name" value="Histone_AcTrfase_su3"/>
</dbReference>
<keyword evidence="5" id="KW-0539">Nucleus</keyword>
<proteinExistence type="inferred from homology"/>
<feature type="region of interest" description="Disordered" evidence="6">
    <location>
        <begin position="86"/>
        <end position="212"/>
    </location>
</feature>
<dbReference type="OrthoDB" id="1232at2759"/>
<dbReference type="AlphaFoldDB" id="A0A9W4WIY8"/>
<dbReference type="GO" id="GO:0000124">
    <property type="term" value="C:SAGA complex"/>
    <property type="evidence" value="ECO:0007669"/>
    <property type="project" value="TreeGrafter"/>
</dbReference>
<evidence type="ECO:0000256" key="2">
    <source>
        <dbReference type="ARBA" id="ARBA00005330"/>
    </source>
</evidence>
<comment type="similarity">
    <text evidence="2">Belongs to the NGG1 family.</text>
</comment>
<feature type="compositionally biased region" description="Basic residues" evidence="6">
    <location>
        <begin position="111"/>
        <end position="123"/>
    </location>
</feature>
<keyword evidence="3" id="KW-0805">Transcription regulation</keyword>
<dbReference type="Pfam" id="PF10198">
    <property type="entry name" value="Ada3"/>
    <property type="match status" value="1"/>
</dbReference>
<dbReference type="GO" id="GO:0003713">
    <property type="term" value="F:transcription coactivator activity"/>
    <property type="evidence" value="ECO:0007669"/>
    <property type="project" value="TreeGrafter"/>
</dbReference>
<evidence type="ECO:0000256" key="1">
    <source>
        <dbReference type="ARBA" id="ARBA00004123"/>
    </source>
</evidence>
<dbReference type="GO" id="GO:0006357">
    <property type="term" value="P:regulation of transcription by RNA polymerase II"/>
    <property type="evidence" value="ECO:0007669"/>
    <property type="project" value="TreeGrafter"/>
</dbReference>
<evidence type="ECO:0000313" key="7">
    <source>
        <dbReference type="EMBL" id="CAI2165292.1"/>
    </source>
</evidence>
<name>A0A9W4WIY8_9GLOM</name>
<dbReference type="PANTHER" id="PTHR13556:SF2">
    <property type="entry name" value="TRANSCRIPTIONAL ADAPTER 3"/>
    <property type="match status" value="1"/>
</dbReference>
<protein>
    <submittedName>
        <fullName evidence="7">15133_t:CDS:1</fullName>
    </submittedName>
</protein>
<dbReference type="Proteomes" id="UP001153678">
    <property type="component" value="Unassembled WGS sequence"/>
</dbReference>
<dbReference type="GO" id="GO:0005634">
    <property type="term" value="C:nucleus"/>
    <property type="evidence" value="ECO:0007669"/>
    <property type="project" value="UniProtKB-SubCell"/>
</dbReference>
<organism evidence="7 8">
    <name type="scientific">Funneliformis geosporum</name>
    <dbReference type="NCBI Taxonomy" id="1117311"/>
    <lineage>
        <taxon>Eukaryota</taxon>
        <taxon>Fungi</taxon>
        <taxon>Fungi incertae sedis</taxon>
        <taxon>Mucoromycota</taxon>
        <taxon>Glomeromycotina</taxon>
        <taxon>Glomeromycetes</taxon>
        <taxon>Glomerales</taxon>
        <taxon>Glomeraceae</taxon>
        <taxon>Funneliformis</taxon>
    </lineage>
</organism>
<keyword evidence="4" id="KW-0804">Transcription</keyword>
<keyword evidence="8" id="KW-1185">Reference proteome</keyword>
<evidence type="ECO:0000256" key="5">
    <source>
        <dbReference type="ARBA" id="ARBA00023242"/>
    </source>
</evidence>
<feature type="compositionally biased region" description="Polar residues" evidence="6">
    <location>
        <begin position="180"/>
        <end position="199"/>
    </location>
</feature>
<comment type="caution">
    <text evidence="7">The sequence shown here is derived from an EMBL/GenBank/DDBJ whole genome shotgun (WGS) entry which is preliminary data.</text>
</comment>
<feature type="compositionally biased region" description="Basic and acidic residues" evidence="6">
    <location>
        <begin position="355"/>
        <end position="369"/>
    </location>
</feature>
<sequence>MIIDPNKFPTISQIKKRGLKKIFHKDQLSVKRELKAIGKAATSRKEDFEKCLEILDAANTERNNATSSTSGFGGSVIHGGLKIVKRSSSPANHRVGSPYVHHRIGSPNVHKNAKEKGSKKKGASMKIKVEDSDNDYFPPQRKESLKTSSGTHRKKKILKRSAPSDDECDSSDFEGIVKGSRTSTPNRVVQNKTSKSGNAGSFKKRKRSTSEVTNATIEDTPVVKSKDQVAIKTFYDYVEPYVRDFKDEDIQFLETKGDDITPYEIPKLGKRYCEVWAEEERKLLPQTPDELEPRRVDHMDIDGPLKSHDGDYKQRSANFIVDRLLAAFLEYPEAATFLNQLDESQVNGQNGQNGLHEREIEQDRDKSQMDDRLKRELQALDLMDGNDIQWDEREDDEISIKLRELQAKLREQSKRNNYRKQILIERVKAQIGWQQYQSYLETLDNQIEEAYLARFPEKDKSKITKTKKNKKPTPSLSEVESLLDQRKKLVGGIGASFAPEEQYSFAPGQSLFDKEIIAKL</sequence>
<comment type="subcellular location">
    <subcellularLocation>
        <location evidence="1">Nucleus</location>
    </subcellularLocation>
</comment>
<dbReference type="EMBL" id="CAMKVN010000212">
    <property type="protein sequence ID" value="CAI2165292.1"/>
    <property type="molecule type" value="Genomic_DNA"/>
</dbReference>
<evidence type="ECO:0000256" key="3">
    <source>
        <dbReference type="ARBA" id="ARBA00023015"/>
    </source>
</evidence>
<gene>
    <name evidence="7" type="ORF">FWILDA_LOCUS1998</name>
</gene>